<keyword evidence="2" id="KW-1185">Reference proteome</keyword>
<dbReference type="SUPFAM" id="SSF158997">
    <property type="entry name" value="Trm112p-like"/>
    <property type="match status" value="1"/>
</dbReference>
<protein>
    <recommendedName>
        <fullName evidence="3">Trm112 family protein</fullName>
    </recommendedName>
</protein>
<evidence type="ECO:0000313" key="1">
    <source>
        <dbReference type="EMBL" id="QSQ14670.1"/>
    </source>
</evidence>
<accession>A0ABX7N7G8</accession>
<dbReference type="EMBL" id="CP071091">
    <property type="protein sequence ID" value="QSQ14670.1"/>
    <property type="molecule type" value="Genomic_DNA"/>
</dbReference>
<reference evidence="1 2" key="1">
    <citation type="submission" date="2021-02" db="EMBL/GenBank/DDBJ databases">
        <title>De Novo genome assembly of isolated myxobacteria.</title>
        <authorList>
            <person name="Stevens D.C."/>
        </authorList>
    </citation>
    <scope>NUCLEOTIDE SEQUENCE [LARGE SCALE GENOMIC DNA]</scope>
    <source>
        <strain evidence="1 2">SCHIC003</strain>
    </source>
</reference>
<evidence type="ECO:0008006" key="3">
    <source>
        <dbReference type="Google" id="ProtNLM"/>
    </source>
</evidence>
<proteinExistence type="predicted"/>
<dbReference type="Proteomes" id="UP000663090">
    <property type="component" value="Chromosome"/>
</dbReference>
<dbReference type="Gene3D" id="2.20.25.10">
    <property type="match status" value="1"/>
</dbReference>
<dbReference type="Pfam" id="PF03966">
    <property type="entry name" value="Trm112p"/>
    <property type="match status" value="1"/>
</dbReference>
<gene>
    <name evidence="1" type="ORF">JY572_00800</name>
</gene>
<name>A0ABX7N7G8_9BACT</name>
<dbReference type="RefSeq" id="WP_206716434.1">
    <property type="nucleotide sequence ID" value="NZ_CP071091.1"/>
</dbReference>
<evidence type="ECO:0000313" key="2">
    <source>
        <dbReference type="Proteomes" id="UP000663090"/>
    </source>
</evidence>
<organism evidence="1 2">
    <name type="scientific">Myxococcus landrumensis</name>
    <dbReference type="NCBI Taxonomy" id="2813577"/>
    <lineage>
        <taxon>Bacteria</taxon>
        <taxon>Pseudomonadati</taxon>
        <taxon>Myxococcota</taxon>
        <taxon>Myxococcia</taxon>
        <taxon>Myxococcales</taxon>
        <taxon>Cystobacterineae</taxon>
        <taxon>Myxococcaceae</taxon>
        <taxon>Myxococcus</taxon>
    </lineage>
</organism>
<sequence length="63" mass="7065">MPVLDSGLLVVLGCPRCKGPLVVHGERALEKLRCERCRCAWPVEDGVPQLLPELGRWWDSPID</sequence>
<dbReference type="InterPro" id="IPR005651">
    <property type="entry name" value="Trm112-like"/>
</dbReference>